<keyword evidence="2" id="KW-1185">Reference proteome</keyword>
<organism evidence="1 2">
    <name type="scientific">Acaulospora colombiana</name>
    <dbReference type="NCBI Taxonomy" id="27376"/>
    <lineage>
        <taxon>Eukaryota</taxon>
        <taxon>Fungi</taxon>
        <taxon>Fungi incertae sedis</taxon>
        <taxon>Mucoromycota</taxon>
        <taxon>Glomeromycotina</taxon>
        <taxon>Glomeromycetes</taxon>
        <taxon>Diversisporales</taxon>
        <taxon>Acaulosporaceae</taxon>
        <taxon>Acaulospora</taxon>
    </lineage>
</organism>
<reference evidence="1" key="1">
    <citation type="submission" date="2021-06" db="EMBL/GenBank/DDBJ databases">
        <authorList>
            <person name="Kallberg Y."/>
            <person name="Tangrot J."/>
            <person name="Rosling A."/>
        </authorList>
    </citation>
    <scope>NUCLEOTIDE SEQUENCE</scope>
    <source>
        <strain evidence="1">CL356</strain>
    </source>
</reference>
<dbReference type="EMBL" id="CAJVPT010044010">
    <property type="protein sequence ID" value="CAG8733488.1"/>
    <property type="molecule type" value="Genomic_DNA"/>
</dbReference>
<feature type="non-terminal residue" evidence="1">
    <location>
        <position position="1"/>
    </location>
</feature>
<sequence>PGDVVKEHSKEDENEMELEEEPRLVQLPAEENEDNTDAKKNLQLLNFLVQKSTVYATIIGQRIEEQRAARAKQEERAAKKSAAKGVSANAAASNKKRKREGGDLLNVDKSEVDAMAANKLSKLEGATLKEYQLAGVQWLSTLHANGLNGILAFLAHLRDMGIWGPFLIVCPLSVLHNWISEFTKFAPSIPVCMYHGSQEERAEMRRTVLRPPVLDGKAARPRKPLRGKGRKSTSSRKKADSSDEEELKDMDPWEFPV</sequence>
<dbReference type="Proteomes" id="UP000789525">
    <property type="component" value="Unassembled WGS sequence"/>
</dbReference>
<proteinExistence type="predicted"/>
<evidence type="ECO:0000313" key="2">
    <source>
        <dbReference type="Proteomes" id="UP000789525"/>
    </source>
</evidence>
<accession>A0ACA9Q2M1</accession>
<comment type="caution">
    <text evidence="1">The sequence shown here is derived from an EMBL/GenBank/DDBJ whole genome shotgun (WGS) entry which is preliminary data.</text>
</comment>
<protein>
    <submittedName>
        <fullName evidence="1">9947_t:CDS:1</fullName>
    </submittedName>
</protein>
<feature type="non-terminal residue" evidence="1">
    <location>
        <position position="257"/>
    </location>
</feature>
<gene>
    <name evidence="1" type="ORF">ACOLOM_LOCUS11779</name>
</gene>
<name>A0ACA9Q2M1_9GLOM</name>
<evidence type="ECO:0000313" key="1">
    <source>
        <dbReference type="EMBL" id="CAG8733488.1"/>
    </source>
</evidence>